<dbReference type="EMBL" id="CP123967">
    <property type="protein sequence ID" value="WGT46973.1"/>
    <property type="molecule type" value="Genomic_DNA"/>
</dbReference>
<reference evidence="2 3" key="1">
    <citation type="journal article" date="2008" name="Int. J. Syst. Evol. Microbiol.">
        <title>Tessaracoccus flavescens sp. nov., isolated from marine sediment.</title>
        <authorList>
            <person name="Lee D.W."/>
            <person name="Lee S.D."/>
        </authorList>
    </citation>
    <scope>NUCLEOTIDE SEQUENCE [LARGE SCALE GENOMIC DNA]</scope>
    <source>
        <strain evidence="2 3">T21</strain>
    </source>
</reference>
<feature type="region of interest" description="Disordered" evidence="1">
    <location>
        <begin position="44"/>
        <end position="65"/>
    </location>
</feature>
<evidence type="ECO:0000313" key="3">
    <source>
        <dbReference type="Proteomes" id="UP001244136"/>
    </source>
</evidence>
<gene>
    <name evidence="2" type="ORF">QH948_12715</name>
</gene>
<evidence type="ECO:0000313" key="2">
    <source>
        <dbReference type="EMBL" id="WGT46973.1"/>
    </source>
</evidence>
<name>A0ABY8PX47_9ACTN</name>
<protein>
    <submittedName>
        <fullName evidence="2">Uncharacterized protein</fullName>
    </submittedName>
</protein>
<organism evidence="2 3">
    <name type="scientific">Tessaracoccus lacteus</name>
    <dbReference type="NCBI Taxonomy" id="3041766"/>
    <lineage>
        <taxon>Bacteria</taxon>
        <taxon>Bacillati</taxon>
        <taxon>Actinomycetota</taxon>
        <taxon>Actinomycetes</taxon>
        <taxon>Propionibacteriales</taxon>
        <taxon>Propionibacteriaceae</taxon>
        <taxon>Tessaracoccus</taxon>
    </lineage>
</organism>
<dbReference type="Proteomes" id="UP001244136">
    <property type="component" value="Chromosome"/>
</dbReference>
<evidence type="ECO:0000256" key="1">
    <source>
        <dbReference type="SAM" id="MobiDB-lite"/>
    </source>
</evidence>
<dbReference type="RefSeq" id="WP_281144716.1">
    <property type="nucleotide sequence ID" value="NZ_CP123967.1"/>
</dbReference>
<keyword evidence="3" id="KW-1185">Reference proteome</keyword>
<accession>A0ABY8PX47</accession>
<proteinExistence type="predicted"/>
<feature type="compositionally biased region" description="Low complexity" evidence="1">
    <location>
        <begin position="54"/>
        <end position="65"/>
    </location>
</feature>
<sequence length="65" mass="7803">MSAVLWDWLRIVDVGRQRREELAETLYFERPSLMTKVASWAVRDPRRTRRHSSRSWPSSWDAGWA</sequence>